<reference evidence="2 3" key="1">
    <citation type="submission" date="2023-10" db="EMBL/GenBank/DDBJ databases">
        <title>Novel methanotroph of the genus Methylocapsa from a subarctic wetland.</title>
        <authorList>
            <person name="Belova S.E."/>
            <person name="Oshkin I.Y."/>
            <person name="Miroshnikov K."/>
            <person name="Dedysh S.N."/>
        </authorList>
    </citation>
    <scope>NUCLEOTIDE SEQUENCE [LARGE SCALE GENOMIC DNA]</scope>
    <source>
        <strain evidence="2 3">RX1</strain>
    </source>
</reference>
<gene>
    <name evidence="2" type="ORF">RZS28_10795</name>
</gene>
<dbReference type="RefSeq" id="WP_407337763.1">
    <property type="nucleotide sequence ID" value="NZ_CP136862.1"/>
</dbReference>
<organism evidence="2 3">
    <name type="scientific">Methylocapsa polymorpha</name>
    <dbReference type="NCBI Taxonomy" id="3080828"/>
    <lineage>
        <taxon>Bacteria</taxon>
        <taxon>Pseudomonadati</taxon>
        <taxon>Pseudomonadota</taxon>
        <taxon>Alphaproteobacteria</taxon>
        <taxon>Hyphomicrobiales</taxon>
        <taxon>Beijerinckiaceae</taxon>
        <taxon>Methylocapsa</taxon>
    </lineage>
</organism>
<accession>A0ABZ0HM05</accession>
<dbReference type="Pfam" id="PF10038">
    <property type="entry name" value="DUF2274"/>
    <property type="match status" value="1"/>
</dbReference>
<dbReference type="InterPro" id="IPR018733">
    <property type="entry name" value="DUF2274"/>
</dbReference>
<evidence type="ECO:0000313" key="2">
    <source>
        <dbReference type="EMBL" id="WOJ88327.1"/>
    </source>
</evidence>
<feature type="region of interest" description="Disordered" evidence="1">
    <location>
        <begin position="70"/>
        <end position="91"/>
    </location>
</feature>
<keyword evidence="3" id="KW-1185">Reference proteome</keyword>
<name>A0ABZ0HM05_9HYPH</name>
<dbReference type="EMBL" id="CP136862">
    <property type="protein sequence ID" value="WOJ88327.1"/>
    <property type="molecule type" value="Genomic_DNA"/>
</dbReference>
<evidence type="ECO:0000313" key="3">
    <source>
        <dbReference type="Proteomes" id="UP001626536"/>
    </source>
</evidence>
<proteinExistence type="predicted"/>
<sequence length="91" mass="9521">MAKLKLGALTDDKPVKIAIELPASVHRDLVAYADALARETGQPVSEPAKLIAPMLARFIASDRAFAKARNVRNQSQAAAAPDGPTTGTEPG</sequence>
<dbReference type="Proteomes" id="UP001626536">
    <property type="component" value="Chromosome"/>
</dbReference>
<feature type="compositionally biased region" description="Low complexity" evidence="1">
    <location>
        <begin position="77"/>
        <end position="91"/>
    </location>
</feature>
<protein>
    <submittedName>
        <fullName evidence="2">DUF2274 domain-containing protein</fullName>
    </submittedName>
</protein>
<evidence type="ECO:0000256" key="1">
    <source>
        <dbReference type="SAM" id="MobiDB-lite"/>
    </source>
</evidence>